<dbReference type="HOGENOM" id="CLU_1816949_0_0_1"/>
<evidence type="ECO:0000313" key="2">
    <source>
        <dbReference type="Proteomes" id="UP000053989"/>
    </source>
</evidence>
<keyword evidence="2" id="KW-1185">Reference proteome</keyword>
<gene>
    <name evidence="1" type="ORF">SCLCIDRAFT_790480</name>
</gene>
<dbReference type="Proteomes" id="UP000053989">
    <property type="component" value="Unassembled WGS sequence"/>
</dbReference>
<proteinExistence type="predicted"/>
<dbReference type="AlphaFoldDB" id="A0A0C2ZMD2"/>
<organism evidence="1 2">
    <name type="scientific">Scleroderma citrinum Foug A</name>
    <dbReference type="NCBI Taxonomy" id="1036808"/>
    <lineage>
        <taxon>Eukaryota</taxon>
        <taxon>Fungi</taxon>
        <taxon>Dikarya</taxon>
        <taxon>Basidiomycota</taxon>
        <taxon>Agaricomycotina</taxon>
        <taxon>Agaricomycetes</taxon>
        <taxon>Agaricomycetidae</taxon>
        <taxon>Boletales</taxon>
        <taxon>Sclerodermatineae</taxon>
        <taxon>Sclerodermataceae</taxon>
        <taxon>Scleroderma</taxon>
    </lineage>
</organism>
<name>A0A0C2ZMD2_9AGAM</name>
<protein>
    <submittedName>
        <fullName evidence="1">Uncharacterized protein</fullName>
    </submittedName>
</protein>
<accession>A0A0C2ZMD2</accession>
<dbReference type="InParanoid" id="A0A0C2ZMD2"/>
<evidence type="ECO:0000313" key="1">
    <source>
        <dbReference type="EMBL" id="KIM62733.1"/>
    </source>
</evidence>
<dbReference type="EMBL" id="KN822040">
    <property type="protein sequence ID" value="KIM62733.1"/>
    <property type="molecule type" value="Genomic_DNA"/>
</dbReference>
<reference evidence="2" key="2">
    <citation type="submission" date="2015-01" db="EMBL/GenBank/DDBJ databases">
        <title>Evolutionary Origins and Diversification of the Mycorrhizal Mutualists.</title>
        <authorList>
            <consortium name="DOE Joint Genome Institute"/>
            <consortium name="Mycorrhizal Genomics Consortium"/>
            <person name="Kohler A."/>
            <person name="Kuo A."/>
            <person name="Nagy L.G."/>
            <person name="Floudas D."/>
            <person name="Copeland A."/>
            <person name="Barry K.W."/>
            <person name="Cichocki N."/>
            <person name="Veneault-Fourrey C."/>
            <person name="LaButti K."/>
            <person name="Lindquist E.A."/>
            <person name="Lipzen A."/>
            <person name="Lundell T."/>
            <person name="Morin E."/>
            <person name="Murat C."/>
            <person name="Riley R."/>
            <person name="Ohm R."/>
            <person name="Sun H."/>
            <person name="Tunlid A."/>
            <person name="Henrissat B."/>
            <person name="Grigoriev I.V."/>
            <person name="Hibbett D.S."/>
            <person name="Martin F."/>
        </authorList>
    </citation>
    <scope>NUCLEOTIDE SEQUENCE [LARGE SCALE GENOMIC DNA]</scope>
    <source>
        <strain evidence="2">Foug A</strain>
    </source>
</reference>
<reference evidence="1 2" key="1">
    <citation type="submission" date="2014-04" db="EMBL/GenBank/DDBJ databases">
        <authorList>
            <consortium name="DOE Joint Genome Institute"/>
            <person name="Kuo A."/>
            <person name="Kohler A."/>
            <person name="Nagy L.G."/>
            <person name="Floudas D."/>
            <person name="Copeland A."/>
            <person name="Barry K.W."/>
            <person name="Cichocki N."/>
            <person name="Veneault-Fourrey C."/>
            <person name="LaButti K."/>
            <person name="Lindquist E.A."/>
            <person name="Lipzen A."/>
            <person name="Lundell T."/>
            <person name="Morin E."/>
            <person name="Murat C."/>
            <person name="Sun H."/>
            <person name="Tunlid A."/>
            <person name="Henrissat B."/>
            <person name="Grigoriev I.V."/>
            <person name="Hibbett D.S."/>
            <person name="Martin F."/>
            <person name="Nordberg H.P."/>
            <person name="Cantor M.N."/>
            <person name="Hua S.X."/>
        </authorList>
    </citation>
    <scope>NUCLEOTIDE SEQUENCE [LARGE SCALE GENOMIC DNA]</scope>
    <source>
        <strain evidence="1 2">Foug A</strain>
    </source>
</reference>
<sequence length="142" mass="16004">MVMKAQPKSFGFSLPCRRASSRTGIRSTFCTVLRRAQIEGSFKGLSKPCCHNEKNSPPPFLVLQRSIQPPTAPFCIQHPAARHPFVPVLVDTNTLVSGNHASIASRFRYPYCRVWHLSQCDTRFATIYLFAPQTPRNATKVR</sequence>